<name>A0A2T4JA45_FUSBL</name>
<feature type="chain" id="PRO_5015672856" evidence="4">
    <location>
        <begin position="21"/>
        <end position="400"/>
    </location>
</feature>
<dbReference type="EMBL" id="PZKE01000006">
    <property type="protein sequence ID" value="PTE14780.1"/>
    <property type="molecule type" value="Genomic_DNA"/>
</dbReference>
<proteinExistence type="inferred from homology"/>
<evidence type="ECO:0000313" key="6">
    <source>
        <dbReference type="EMBL" id="PTE14780.1"/>
    </source>
</evidence>
<comment type="similarity">
    <text evidence="1">Belongs to the leucine-binding protein family.</text>
</comment>
<keyword evidence="3" id="KW-0813">Transport</keyword>
<evidence type="ECO:0000256" key="3">
    <source>
        <dbReference type="ARBA" id="ARBA00022970"/>
    </source>
</evidence>
<dbReference type="PANTHER" id="PTHR30483:SF6">
    <property type="entry name" value="PERIPLASMIC BINDING PROTEIN OF ABC TRANSPORTER FOR NATURAL AMINO ACIDS"/>
    <property type="match status" value="1"/>
</dbReference>
<sequence length="400" mass="40387">MKKLFLAASTLALTAGVVSAEDVKLGTLLGITGPIESISPNMFTAADMAIKEVNDSGKAANGWVFQNVRADSTCIDAAAASAAAERLVTVEGVKGIIGGDCSGVTRAVLTNVAMPNGIVMISPSATSPALSTDPDDGLFFRTVPSDAREGQVMADVLEARGVKSIALTYSNSDYGKGLAEAIANAFTAKGGTITINASHDDGKADYSAEVGALASAGGDVLVVAGYIDQGGKGIIQAAVDTGAFTTFGLPGGMYGDSLVEAIGPALNGSFGQHAASTSEGYSAYLDLAKAFEPSFDGSTNFAATSYDAAALIMLAMQAANSTDPKVYKDKVIEIANGPADGSGTKIKAGELGKALELIAAGTAIDYDGATGVTLIDGGDASGTFAEDEIKDGKWEIVGYR</sequence>
<dbReference type="SUPFAM" id="SSF53822">
    <property type="entry name" value="Periplasmic binding protein-like I"/>
    <property type="match status" value="1"/>
</dbReference>
<dbReference type="Gene3D" id="3.40.50.2300">
    <property type="match status" value="2"/>
</dbReference>
<feature type="signal peptide" evidence="4">
    <location>
        <begin position="1"/>
        <end position="20"/>
    </location>
</feature>
<dbReference type="InterPro" id="IPR051010">
    <property type="entry name" value="BCAA_transport"/>
</dbReference>
<keyword evidence="3" id="KW-0029">Amino-acid transport</keyword>
<evidence type="ECO:0000259" key="5">
    <source>
        <dbReference type="Pfam" id="PF13458"/>
    </source>
</evidence>
<keyword evidence="7" id="KW-1185">Reference proteome</keyword>
<dbReference type="CDD" id="cd06346">
    <property type="entry name" value="PBP1_ABC_ligand_binding-like"/>
    <property type="match status" value="1"/>
</dbReference>
<reference evidence="6 7" key="1">
    <citation type="submission" date="2018-03" db="EMBL/GenBank/DDBJ databases">
        <title>Rhodobacter blasticus.</title>
        <authorList>
            <person name="Meyer T.E."/>
            <person name="Miller S."/>
            <person name="Lodha T."/>
            <person name="Gandham S."/>
            <person name="Chintalapati S."/>
            <person name="Chintalapati V.R."/>
        </authorList>
    </citation>
    <scope>NUCLEOTIDE SEQUENCE [LARGE SCALE GENOMIC DNA]</scope>
    <source>
        <strain evidence="6 7">DSM 2131</strain>
    </source>
</reference>
<feature type="domain" description="Leucine-binding protein" evidence="5">
    <location>
        <begin position="23"/>
        <end position="325"/>
    </location>
</feature>
<evidence type="ECO:0000256" key="4">
    <source>
        <dbReference type="SAM" id="SignalP"/>
    </source>
</evidence>
<accession>A0A2T4JA45</accession>
<comment type="caution">
    <text evidence="6">The sequence shown here is derived from an EMBL/GenBank/DDBJ whole genome shotgun (WGS) entry which is preliminary data.</text>
</comment>
<evidence type="ECO:0000313" key="7">
    <source>
        <dbReference type="Proteomes" id="UP000241362"/>
    </source>
</evidence>
<dbReference type="InterPro" id="IPR028081">
    <property type="entry name" value="Leu-bd"/>
</dbReference>
<keyword evidence="2 4" id="KW-0732">Signal</keyword>
<evidence type="ECO:0000256" key="2">
    <source>
        <dbReference type="ARBA" id="ARBA00022729"/>
    </source>
</evidence>
<dbReference type="PANTHER" id="PTHR30483">
    <property type="entry name" value="LEUCINE-SPECIFIC-BINDING PROTEIN"/>
    <property type="match status" value="1"/>
</dbReference>
<dbReference type="Pfam" id="PF13458">
    <property type="entry name" value="Peripla_BP_6"/>
    <property type="match status" value="1"/>
</dbReference>
<dbReference type="GO" id="GO:0006865">
    <property type="term" value="P:amino acid transport"/>
    <property type="evidence" value="ECO:0007669"/>
    <property type="project" value="UniProtKB-KW"/>
</dbReference>
<dbReference type="AlphaFoldDB" id="A0A2T4JA45"/>
<protein>
    <submittedName>
        <fullName evidence="6">Branched-chain amino acid ABC transporter substrate-binding protein</fullName>
    </submittedName>
</protein>
<gene>
    <name evidence="6" type="ORF">C5F44_08220</name>
</gene>
<dbReference type="Proteomes" id="UP000241362">
    <property type="component" value="Unassembled WGS sequence"/>
</dbReference>
<organism evidence="6 7">
    <name type="scientific">Fuscovulum blasticum DSM 2131</name>
    <dbReference type="NCBI Taxonomy" id="1188250"/>
    <lineage>
        <taxon>Bacteria</taxon>
        <taxon>Pseudomonadati</taxon>
        <taxon>Pseudomonadota</taxon>
        <taxon>Alphaproteobacteria</taxon>
        <taxon>Rhodobacterales</taxon>
        <taxon>Paracoccaceae</taxon>
        <taxon>Pseudogemmobacter</taxon>
    </lineage>
</organism>
<dbReference type="RefSeq" id="WP_107673032.1">
    <property type="nucleotide sequence ID" value="NZ_PZKE01000006.1"/>
</dbReference>
<dbReference type="InterPro" id="IPR028082">
    <property type="entry name" value="Peripla_BP_I"/>
</dbReference>
<evidence type="ECO:0000256" key="1">
    <source>
        <dbReference type="ARBA" id="ARBA00010062"/>
    </source>
</evidence>